<dbReference type="InParanoid" id="A0A1X7V5D5"/>
<reference evidence="2" key="1">
    <citation type="submission" date="2017-05" db="UniProtKB">
        <authorList>
            <consortium name="EnsemblMetazoa"/>
        </authorList>
    </citation>
    <scope>IDENTIFICATION</scope>
</reference>
<feature type="compositionally biased region" description="Polar residues" evidence="1">
    <location>
        <begin position="7"/>
        <end position="32"/>
    </location>
</feature>
<organism evidence="2">
    <name type="scientific">Amphimedon queenslandica</name>
    <name type="common">Sponge</name>
    <dbReference type="NCBI Taxonomy" id="400682"/>
    <lineage>
        <taxon>Eukaryota</taxon>
        <taxon>Metazoa</taxon>
        <taxon>Porifera</taxon>
        <taxon>Demospongiae</taxon>
        <taxon>Heteroscleromorpha</taxon>
        <taxon>Haplosclerida</taxon>
        <taxon>Niphatidae</taxon>
        <taxon>Amphimedon</taxon>
    </lineage>
</organism>
<dbReference type="AlphaFoldDB" id="A0A1X7V5D5"/>
<accession>A0A1X7V5D5</accession>
<protein>
    <submittedName>
        <fullName evidence="2">Uncharacterized protein</fullName>
    </submittedName>
</protein>
<feature type="region of interest" description="Disordered" evidence="1">
    <location>
        <begin position="1"/>
        <end position="34"/>
    </location>
</feature>
<dbReference type="EnsemblMetazoa" id="Aqu2.1.34732_001">
    <property type="protein sequence ID" value="Aqu2.1.34732_001"/>
    <property type="gene ID" value="Aqu2.1.34732"/>
</dbReference>
<proteinExistence type="predicted"/>
<sequence length="118" mass="13509">MWDKNETLTGSYSPNAASGSQDYESSIATPQSVKKKCHPIRLDFDDDSVDDDVIDKGEPVETEKPTGKWSNCFYVANRFKEFRQEKSKRKWSSVVNENEGPTIKATAYYCCFTLNSRY</sequence>
<evidence type="ECO:0000256" key="1">
    <source>
        <dbReference type="SAM" id="MobiDB-lite"/>
    </source>
</evidence>
<evidence type="ECO:0000313" key="2">
    <source>
        <dbReference type="EnsemblMetazoa" id="Aqu2.1.34732_001"/>
    </source>
</evidence>
<name>A0A1X7V5D5_AMPQE</name>